<evidence type="ECO:0000313" key="2">
    <source>
        <dbReference type="Proteomes" id="UP000824533"/>
    </source>
</evidence>
<name>A0ACC1DJY6_9NEOP</name>
<reference evidence="1 2" key="1">
    <citation type="journal article" date="2021" name="Front. Genet.">
        <title>Chromosome-Level Genome Assembly Reveals Significant Gene Expansion in the Toll and IMD Signaling Pathways of Dendrolimus kikuchii.</title>
        <authorList>
            <person name="Zhou J."/>
            <person name="Wu P."/>
            <person name="Xiong Z."/>
            <person name="Liu N."/>
            <person name="Zhao N."/>
            <person name="Ji M."/>
            <person name="Qiu Y."/>
            <person name="Yang B."/>
        </authorList>
    </citation>
    <scope>NUCLEOTIDE SEQUENCE [LARGE SCALE GENOMIC DNA]</scope>
    <source>
        <strain evidence="1">Ann1</strain>
    </source>
</reference>
<protein>
    <submittedName>
        <fullName evidence="1">Uncharacterized protein</fullName>
    </submittedName>
</protein>
<proteinExistence type="predicted"/>
<evidence type="ECO:0000313" key="1">
    <source>
        <dbReference type="EMBL" id="KAJ0184217.1"/>
    </source>
</evidence>
<accession>A0ACC1DJY6</accession>
<sequence>MTRLFTILIVCSLFVLKIHCDFRIGLSVTTKLGVVRGLNSDNGEYVMFLGIPYGVVNESNPFGSSLPHPGFKETFNAYNDSTICPQSDGVNHIGEIQCLQLNIYVPNPATSADKLPIMVWIHGGAFVEGNSNRATISPDFLVSKGVIMVTLHYRLGVYGFLCLDTPDIPGNQGFKDQILGFKWIHENINAFGGDENKITIVGQSAGAMAVNLHLLTNHGDFFHRAIILSGPALSPWVISEANRSIPIDIANSLGYKTQDFNAAVTFLLKENPQSIVQKAFEVDMTNSRETHIPSTKVCIEKEFDGVENFLVDYPMNINSTKVQSVPVIIGFTNNELAFAYANAPKEWFENYSYERMLEYDMKGVDSDIVDILEHFYTGDKILGDNLREEITDFASDYIFNYPTERMMQNLVQNGAKAIFHYVFSYVGKRNYLKLLLNLQTERASHGDDLGYIFNAEVLTDRKDDEDMRMVEILTTLWTNFVKYGNPTPETTDLIPFTWTPISKSKRPYLNITSDLRMENRPFSERLAFWDLFYKTHWKNLKGYKRSN</sequence>
<dbReference type="Proteomes" id="UP000824533">
    <property type="component" value="Linkage Group LG01"/>
</dbReference>
<organism evidence="1 2">
    <name type="scientific">Dendrolimus kikuchii</name>
    <dbReference type="NCBI Taxonomy" id="765133"/>
    <lineage>
        <taxon>Eukaryota</taxon>
        <taxon>Metazoa</taxon>
        <taxon>Ecdysozoa</taxon>
        <taxon>Arthropoda</taxon>
        <taxon>Hexapoda</taxon>
        <taxon>Insecta</taxon>
        <taxon>Pterygota</taxon>
        <taxon>Neoptera</taxon>
        <taxon>Endopterygota</taxon>
        <taxon>Lepidoptera</taxon>
        <taxon>Glossata</taxon>
        <taxon>Ditrysia</taxon>
        <taxon>Bombycoidea</taxon>
        <taxon>Lasiocampidae</taxon>
        <taxon>Dendrolimus</taxon>
    </lineage>
</organism>
<comment type="caution">
    <text evidence="1">The sequence shown here is derived from an EMBL/GenBank/DDBJ whole genome shotgun (WGS) entry which is preliminary data.</text>
</comment>
<dbReference type="EMBL" id="CM034387">
    <property type="protein sequence ID" value="KAJ0184217.1"/>
    <property type="molecule type" value="Genomic_DNA"/>
</dbReference>
<gene>
    <name evidence="1" type="ORF">K1T71_000640</name>
</gene>
<keyword evidence="2" id="KW-1185">Reference proteome</keyword>